<dbReference type="NCBIfam" id="NF000582">
    <property type="entry name" value="PRK00006.1"/>
    <property type="match status" value="1"/>
</dbReference>
<dbReference type="EC" id="4.2.1.59" evidence="3"/>
<dbReference type="PANTHER" id="PTHR30272">
    <property type="entry name" value="3-HYDROXYACYL-[ACYL-CARRIER-PROTEIN] DEHYDRATASE"/>
    <property type="match status" value="1"/>
</dbReference>
<name>A0ABW5R2Z1_9BACL</name>
<keyword evidence="4" id="KW-1185">Reference proteome</keyword>
<proteinExistence type="inferred from homology"/>
<dbReference type="InterPro" id="IPR029069">
    <property type="entry name" value="HotDog_dom_sf"/>
</dbReference>
<comment type="caution">
    <text evidence="3">The sequence shown here is derived from an EMBL/GenBank/DDBJ whole genome shotgun (WGS) entry which is preliminary data.</text>
</comment>
<keyword evidence="2 3" id="KW-0456">Lyase</keyword>
<evidence type="ECO:0000313" key="4">
    <source>
        <dbReference type="Proteomes" id="UP001597493"/>
    </source>
</evidence>
<dbReference type="SUPFAM" id="SSF54637">
    <property type="entry name" value="Thioesterase/thiol ester dehydrase-isomerase"/>
    <property type="match status" value="1"/>
</dbReference>
<dbReference type="CDD" id="cd01288">
    <property type="entry name" value="FabZ"/>
    <property type="match status" value="1"/>
</dbReference>
<accession>A0ABW5R2Z1</accession>
<dbReference type="RefSeq" id="WP_379278603.1">
    <property type="nucleotide sequence ID" value="NZ_JBHUGT010000020.1"/>
</dbReference>
<evidence type="ECO:0000256" key="1">
    <source>
        <dbReference type="ARBA" id="ARBA00009174"/>
    </source>
</evidence>
<protein>
    <submittedName>
        <fullName evidence="3">3-hydroxyacyl-ACP dehydratase FabZ</fullName>
        <ecNumber evidence="3">4.2.1.59</ecNumber>
    </submittedName>
</protein>
<dbReference type="GO" id="GO:0019171">
    <property type="term" value="F:(3R)-hydroxyacyl-[acyl-carrier-protein] dehydratase activity"/>
    <property type="evidence" value="ECO:0007669"/>
    <property type="project" value="UniProtKB-EC"/>
</dbReference>
<reference evidence="4" key="1">
    <citation type="journal article" date="2019" name="Int. J. Syst. Evol. Microbiol.">
        <title>The Global Catalogue of Microorganisms (GCM) 10K type strain sequencing project: providing services to taxonomists for standard genome sequencing and annotation.</title>
        <authorList>
            <consortium name="The Broad Institute Genomics Platform"/>
            <consortium name="The Broad Institute Genome Sequencing Center for Infectious Disease"/>
            <person name="Wu L."/>
            <person name="Ma J."/>
        </authorList>
    </citation>
    <scope>NUCLEOTIDE SEQUENCE [LARGE SCALE GENOMIC DNA]</scope>
    <source>
        <strain evidence="4">TISTR 1827</strain>
    </source>
</reference>
<dbReference type="Gene3D" id="3.10.129.10">
    <property type="entry name" value="Hotdog Thioesterase"/>
    <property type="match status" value="1"/>
</dbReference>
<dbReference type="EMBL" id="JBHUMY010000038">
    <property type="protein sequence ID" value="MFD2663156.1"/>
    <property type="molecule type" value="Genomic_DNA"/>
</dbReference>
<organism evidence="3 4">
    <name type="scientific">Paenibacillus thailandensis</name>
    <dbReference type="NCBI Taxonomy" id="393250"/>
    <lineage>
        <taxon>Bacteria</taxon>
        <taxon>Bacillati</taxon>
        <taxon>Bacillota</taxon>
        <taxon>Bacilli</taxon>
        <taxon>Bacillales</taxon>
        <taxon>Paenibacillaceae</taxon>
        <taxon>Paenibacillus</taxon>
    </lineage>
</organism>
<dbReference type="Pfam" id="PF07977">
    <property type="entry name" value="FabA"/>
    <property type="match status" value="1"/>
</dbReference>
<evidence type="ECO:0000256" key="2">
    <source>
        <dbReference type="ARBA" id="ARBA00023239"/>
    </source>
</evidence>
<comment type="similarity">
    <text evidence="1">Belongs to the thioester dehydratase family. FabZ subfamily.</text>
</comment>
<evidence type="ECO:0000313" key="3">
    <source>
        <dbReference type="EMBL" id="MFD2663156.1"/>
    </source>
</evidence>
<dbReference type="InterPro" id="IPR013114">
    <property type="entry name" value="FabA_FabZ"/>
</dbReference>
<sequence>MNTYPLEREELCRYLPHRPPFLFVDRIVRKEESRIAGEITFRAEESFFEGHYPGHPVVPGVLLIEAAAQTAAVFTGMEGYSAGKTGYLAKVEDMQFKAPVKPGDRLECEVYLERVLGDFLFFSSTVRKGDVVVAKGKFTVVVKDDRRE</sequence>
<dbReference type="PANTHER" id="PTHR30272:SF1">
    <property type="entry name" value="3-HYDROXYACYL-[ACYL-CARRIER-PROTEIN] DEHYDRATASE"/>
    <property type="match status" value="1"/>
</dbReference>
<dbReference type="Proteomes" id="UP001597493">
    <property type="component" value="Unassembled WGS sequence"/>
</dbReference>
<gene>
    <name evidence="3" type="primary">fabZ</name>
    <name evidence="3" type="ORF">ACFSW5_23125</name>
</gene>